<dbReference type="GO" id="GO:0016151">
    <property type="term" value="F:nickel cation binding"/>
    <property type="evidence" value="ECO:0007669"/>
    <property type="project" value="InterPro"/>
</dbReference>
<protein>
    <submittedName>
        <fullName evidence="9">Hydrogenase accessory protein HypB</fullName>
    </submittedName>
</protein>
<sequence>MKITLLKQLLEANENMAEENRQLFEEHGIRAVNLMGSPGCGKTALLEKTLELLAGDLQTAVIEGDVASTYDAERLAKFGIQAVQIATETFGGSCHLNARMIASALTHIHLKGLDLLFIENIGNLICPAAFNLGEHQRVVVTSLTEGPEKPLKYPVMFRGADLVVINKMDLKNRLQADTQQLIDNIKKIHPAVPVLELSAVTGEGCLSWIEWLRGKNTVEKPA</sequence>
<dbReference type="InterPro" id="IPR027417">
    <property type="entry name" value="P-loop_NTPase"/>
</dbReference>
<comment type="similarity">
    <text evidence="1">Belongs to the SIMIBI class G3E GTPase family. HypB/HupM subfamily.</text>
</comment>
<reference evidence="9 10" key="2">
    <citation type="journal article" date="2012" name="Stand. Genomic Sci.">
        <title>Complete genome sequence of the sulfate-reducing firmicute Desulfotomaculum ruminis type strain (DL(T)).</title>
        <authorList>
            <person name="Spring S."/>
            <person name="Visser M."/>
            <person name="Lu M."/>
            <person name="Copeland A."/>
            <person name="Lapidus A."/>
            <person name="Lucas S."/>
            <person name="Cheng J.F."/>
            <person name="Han C."/>
            <person name="Tapia R."/>
            <person name="Goodwin L.A."/>
            <person name="Pitluck S."/>
            <person name="Ivanova N."/>
            <person name="Land M."/>
            <person name="Hauser L."/>
            <person name="Larimer F."/>
            <person name="Rohde M."/>
            <person name="Goker M."/>
            <person name="Detter J.C."/>
            <person name="Kyrpides N.C."/>
            <person name="Woyke T."/>
            <person name="Schaap P.J."/>
            <person name="Plugge C.M."/>
            <person name="Muyzer G."/>
            <person name="Kuever J."/>
            <person name="Pereira I.A."/>
            <person name="Parshina S.N."/>
            <person name="Bernier-Latmani R."/>
            <person name="Stams A.J."/>
            <person name="Klenk H.P."/>
        </authorList>
    </citation>
    <scope>NUCLEOTIDE SEQUENCE [LARGE SCALE GENOMIC DNA]</scope>
    <source>
        <strain evidence="10">ATCC 23193 / DSM 2154 / NCIB 8452 / DL</strain>
    </source>
</reference>
<dbReference type="eggNOG" id="COG0378">
    <property type="taxonomic scope" value="Bacteria"/>
</dbReference>
<dbReference type="Gene3D" id="3.40.50.300">
    <property type="entry name" value="P-loop containing nucleotide triphosphate hydrolases"/>
    <property type="match status" value="1"/>
</dbReference>
<dbReference type="GO" id="GO:0003924">
    <property type="term" value="F:GTPase activity"/>
    <property type="evidence" value="ECO:0007669"/>
    <property type="project" value="InterPro"/>
</dbReference>
<dbReference type="GO" id="GO:0008270">
    <property type="term" value="F:zinc ion binding"/>
    <property type="evidence" value="ECO:0007669"/>
    <property type="project" value="TreeGrafter"/>
</dbReference>
<dbReference type="PIRSF" id="PIRSF005624">
    <property type="entry name" value="Ni-bind_GTPase"/>
    <property type="match status" value="1"/>
</dbReference>
<dbReference type="Proteomes" id="UP000009234">
    <property type="component" value="Chromosome"/>
</dbReference>
<keyword evidence="7" id="KW-0342">GTP-binding</keyword>
<evidence type="ECO:0000256" key="5">
    <source>
        <dbReference type="ARBA" id="ARBA00022801"/>
    </source>
</evidence>
<dbReference type="KEGG" id="dru:Desru_2363"/>
<evidence type="ECO:0000256" key="6">
    <source>
        <dbReference type="ARBA" id="ARBA00022833"/>
    </source>
</evidence>
<keyword evidence="2" id="KW-0533">Nickel</keyword>
<dbReference type="HOGENOM" id="CLU_056148_0_0_9"/>
<evidence type="ECO:0000313" key="9">
    <source>
        <dbReference type="EMBL" id="AEG60605.1"/>
    </source>
</evidence>
<reference evidence="10" key="1">
    <citation type="submission" date="2011-05" db="EMBL/GenBank/DDBJ databases">
        <title>Complete sequence of Desulfotomaculum ruminis DSM 2154.</title>
        <authorList>
            <person name="Lucas S."/>
            <person name="Copeland A."/>
            <person name="Lapidus A."/>
            <person name="Cheng J.-F."/>
            <person name="Goodwin L."/>
            <person name="Pitluck S."/>
            <person name="Lu M."/>
            <person name="Detter J.C."/>
            <person name="Han C."/>
            <person name="Tapia R."/>
            <person name="Land M."/>
            <person name="Hauser L."/>
            <person name="Kyrpides N."/>
            <person name="Ivanova N."/>
            <person name="Mikhailova N."/>
            <person name="Pagani I."/>
            <person name="Stams A.J.M."/>
            <person name="Plugge C.M."/>
            <person name="Muyzer G."/>
            <person name="Kuever J."/>
            <person name="Parshina S.N."/>
            <person name="Ivanova A.E."/>
            <person name="Nazina T.N."/>
            <person name="Brambilla E."/>
            <person name="Spring S."/>
            <person name="Klenk H.-P."/>
            <person name="Woyke T."/>
        </authorList>
    </citation>
    <scope>NUCLEOTIDE SEQUENCE [LARGE SCALE GENOMIC DNA]</scope>
    <source>
        <strain evidence="10">ATCC 23193 / DSM 2154 / NCIB 8452 / DL</strain>
    </source>
</reference>
<keyword evidence="4" id="KW-0547">Nucleotide-binding</keyword>
<dbReference type="STRING" id="696281.Desru_2363"/>
<dbReference type="PANTHER" id="PTHR30134:SF2">
    <property type="entry name" value="HYDROGENASE MATURATION FACTOR HYPB"/>
    <property type="match status" value="1"/>
</dbReference>
<evidence type="ECO:0000259" key="8">
    <source>
        <dbReference type="Pfam" id="PF02492"/>
    </source>
</evidence>
<dbReference type="RefSeq" id="WP_013842361.1">
    <property type="nucleotide sequence ID" value="NC_015589.1"/>
</dbReference>
<accession>F6DMD8</accession>
<keyword evidence="6" id="KW-0862">Zinc</keyword>
<name>F6DMD8_DESRL</name>
<keyword evidence="10" id="KW-1185">Reference proteome</keyword>
<dbReference type="EMBL" id="CP002780">
    <property type="protein sequence ID" value="AEG60605.1"/>
    <property type="molecule type" value="Genomic_DNA"/>
</dbReference>
<dbReference type="AlphaFoldDB" id="F6DMD8"/>
<feature type="domain" description="CobW/HypB/UreG nucleotide-binding" evidence="8">
    <location>
        <begin position="32"/>
        <end position="195"/>
    </location>
</feature>
<dbReference type="InterPro" id="IPR003495">
    <property type="entry name" value="CobW/HypB/UreG_nucleotide-bd"/>
</dbReference>
<dbReference type="NCBIfam" id="TIGR00073">
    <property type="entry name" value="hypB"/>
    <property type="match status" value="1"/>
</dbReference>
<dbReference type="OrthoDB" id="9802035at2"/>
<evidence type="ECO:0000256" key="1">
    <source>
        <dbReference type="ARBA" id="ARBA00006211"/>
    </source>
</evidence>
<evidence type="ECO:0000313" key="10">
    <source>
        <dbReference type="Proteomes" id="UP000009234"/>
    </source>
</evidence>
<evidence type="ECO:0000256" key="7">
    <source>
        <dbReference type="ARBA" id="ARBA00023134"/>
    </source>
</evidence>
<dbReference type="PANTHER" id="PTHR30134">
    <property type="entry name" value="HYDROGENASE PROTEIN ASSEMBLY PROTEIN, NICKEL CHAPERONE"/>
    <property type="match status" value="1"/>
</dbReference>
<dbReference type="SUPFAM" id="SSF52540">
    <property type="entry name" value="P-loop containing nucleoside triphosphate hydrolases"/>
    <property type="match status" value="1"/>
</dbReference>
<evidence type="ECO:0000256" key="3">
    <source>
        <dbReference type="ARBA" id="ARBA00022723"/>
    </source>
</evidence>
<keyword evidence="3" id="KW-0479">Metal-binding</keyword>
<evidence type="ECO:0000256" key="2">
    <source>
        <dbReference type="ARBA" id="ARBA00022596"/>
    </source>
</evidence>
<gene>
    <name evidence="9" type="ordered locus">Desru_2363</name>
</gene>
<evidence type="ECO:0000256" key="4">
    <source>
        <dbReference type="ARBA" id="ARBA00022741"/>
    </source>
</evidence>
<organism evidence="9 10">
    <name type="scientific">Desulforamulus ruminis (strain ATCC 23193 / DSM 2154 / NCIMB 8452 / DL)</name>
    <name type="common">Desulfotomaculum ruminis</name>
    <dbReference type="NCBI Taxonomy" id="696281"/>
    <lineage>
        <taxon>Bacteria</taxon>
        <taxon>Bacillati</taxon>
        <taxon>Bacillota</taxon>
        <taxon>Clostridia</taxon>
        <taxon>Eubacteriales</taxon>
        <taxon>Peptococcaceae</taxon>
        <taxon>Desulforamulus</taxon>
    </lineage>
</organism>
<proteinExistence type="inferred from homology"/>
<dbReference type="Pfam" id="PF02492">
    <property type="entry name" value="cobW"/>
    <property type="match status" value="1"/>
</dbReference>
<dbReference type="GO" id="GO:0005525">
    <property type="term" value="F:GTP binding"/>
    <property type="evidence" value="ECO:0007669"/>
    <property type="project" value="UniProtKB-KW"/>
</dbReference>
<dbReference type="GO" id="GO:0051604">
    <property type="term" value="P:protein maturation"/>
    <property type="evidence" value="ECO:0007669"/>
    <property type="project" value="InterPro"/>
</dbReference>
<keyword evidence="5" id="KW-0378">Hydrolase</keyword>
<dbReference type="InterPro" id="IPR004392">
    <property type="entry name" value="Hyd_mat_HypB"/>
</dbReference>